<organism evidence="2 3">
    <name type="scientific">Pyrenophora tritici-repentis (strain Pt-1C-BFP)</name>
    <name type="common">Wheat tan spot fungus</name>
    <name type="synonym">Drechslera tritici-repentis</name>
    <dbReference type="NCBI Taxonomy" id="426418"/>
    <lineage>
        <taxon>Eukaryota</taxon>
        <taxon>Fungi</taxon>
        <taxon>Dikarya</taxon>
        <taxon>Ascomycota</taxon>
        <taxon>Pezizomycotina</taxon>
        <taxon>Dothideomycetes</taxon>
        <taxon>Pleosporomycetidae</taxon>
        <taxon>Pleosporales</taxon>
        <taxon>Pleosporineae</taxon>
        <taxon>Pleosporaceae</taxon>
        <taxon>Pyrenophora</taxon>
    </lineage>
</organism>
<sequence length="198" mass="22717">MADTHSPERLYQADFDKAAKHFDDGDIEKCIELTKYNMTHVYSVLTHAVKYFMSSRCSDLSAGADLKRNVSLPPYYVTRNCILLTSALDDWDEADTWRLIAQSSYKTCFWDAKKRDDVHALEILEGLRGELDELKKYKEEDLDALYAAMNDNDDDIDDEEEDDDEYEEKDESAVAVAENQDEVAAETCELPIRSIGKF</sequence>
<evidence type="ECO:0000256" key="1">
    <source>
        <dbReference type="SAM" id="MobiDB-lite"/>
    </source>
</evidence>
<proteinExistence type="predicted"/>
<feature type="region of interest" description="Disordered" evidence="1">
    <location>
        <begin position="148"/>
        <end position="181"/>
    </location>
</feature>
<protein>
    <submittedName>
        <fullName evidence="2">Uncharacterized protein</fullName>
    </submittedName>
</protein>
<reference evidence="3" key="1">
    <citation type="journal article" date="2013" name="G3 (Bethesda)">
        <title>Comparative genomics of a plant-pathogenic fungus, Pyrenophora tritici-repentis, reveals transduplication and the impact of repeat elements on pathogenicity and population divergence.</title>
        <authorList>
            <person name="Manning V.A."/>
            <person name="Pandelova I."/>
            <person name="Dhillon B."/>
            <person name="Wilhelm L.J."/>
            <person name="Goodwin S.B."/>
            <person name="Berlin A.M."/>
            <person name="Figueroa M."/>
            <person name="Freitag M."/>
            <person name="Hane J.K."/>
            <person name="Henrissat B."/>
            <person name="Holman W.H."/>
            <person name="Kodira C.D."/>
            <person name="Martin J."/>
            <person name="Oliver R.P."/>
            <person name="Robbertse B."/>
            <person name="Schackwitz W."/>
            <person name="Schwartz D.C."/>
            <person name="Spatafora J.W."/>
            <person name="Turgeon B.G."/>
            <person name="Yandava C."/>
            <person name="Young S."/>
            <person name="Zhou S."/>
            <person name="Zeng Q."/>
            <person name="Grigoriev I.V."/>
            <person name="Ma L.-J."/>
            <person name="Ciuffetti L.M."/>
        </authorList>
    </citation>
    <scope>NUCLEOTIDE SEQUENCE [LARGE SCALE GENOMIC DNA]</scope>
    <source>
        <strain evidence="3">Pt-1C-BFP</strain>
    </source>
</reference>
<dbReference type="Proteomes" id="UP000001471">
    <property type="component" value="Unassembled WGS sequence"/>
</dbReference>
<dbReference type="AlphaFoldDB" id="B2WDD2"/>
<name>B2WDD2_PYRTR</name>
<dbReference type="eggNOG" id="ENOG502TGQ9">
    <property type="taxonomic scope" value="Eukaryota"/>
</dbReference>
<dbReference type="InParanoid" id="B2WDD2"/>
<evidence type="ECO:0000313" key="2">
    <source>
        <dbReference type="EMBL" id="EDU50910.1"/>
    </source>
</evidence>
<dbReference type="EMBL" id="DS231622">
    <property type="protein sequence ID" value="EDU50910.1"/>
    <property type="molecule type" value="Genomic_DNA"/>
</dbReference>
<gene>
    <name evidence="2" type="ORF">PTRG_07991</name>
</gene>
<dbReference type="HOGENOM" id="CLU_1415838_0_0_1"/>
<accession>B2WDD2</accession>
<evidence type="ECO:0000313" key="3">
    <source>
        <dbReference type="Proteomes" id="UP000001471"/>
    </source>
</evidence>
<feature type="compositionally biased region" description="Acidic residues" evidence="1">
    <location>
        <begin position="151"/>
        <end position="170"/>
    </location>
</feature>